<dbReference type="InterPro" id="IPR005990">
    <property type="entry name" value="IMP_DH"/>
</dbReference>
<evidence type="ECO:0000256" key="7">
    <source>
        <dbReference type="ARBA" id="ARBA00023027"/>
    </source>
</evidence>
<dbReference type="Proteomes" id="UP000177268">
    <property type="component" value="Unassembled WGS sequence"/>
</dbReference>
<accession>A0A1F5ZHE5</accession>
<sequence>MDNKFVGEGLTFDDVLLLPGYSDFKRADVDLTTKLHPSIVLPLPVVSSPMDTVTEENMATALAKAGGLGIIHRNLSVAAQAEMVSHVKKNNLLVGAAVGVGSDFADRVKALVEAKADVVVVDSGHGSTKFVVDAVSHIKAAYPGVVVMAGNVATSDGARRLVAAGADILRVGMGPGSICTTRIVTGIGIPQLTAIMEAVKGTEGSHVTIVADGGIRQIGDMAKAFAVGAQAVMLGSLLAGFDESPGDVVTIDNVACKTYRGMGSVTAMQKGSAERYGQTSDEGEKKLIAEGVEGFVKKKGAVSDYLTQIAGSLRSSFYYVGARNMEEFAQKAQCIRITSASLIESHPHSIVIKNAGANYTL</sequence>
<dbReference type="Pfam" id="PF00478">
    <property type="entry name" value="IMPDH"/>
    <property type="match status" value="1"/>
</dbReference>
<dbReference type="EMBL" id="MFIZ01000025">
    <property type="protein sequence ID" value="OGG11527.1"/>
    <property type="molecule type" value="Genomic_DNA"/>
</dbReference>
<dbReference type="GO" id="GO:0003938">
    <property type="term" value="F:IMP dehydrogenase activity"/>
    <property type="evidence" value="ECO:0007669"/>
    <property type="project" value="UniProtKB-EC"/>
</dbReference>
<dbReference type="CDD" id="cd00381">
    <property type="entry name" value="IMPDH"/>
    <property type="match status" value="1"/>
</dbReference>
<dbReference type="GO" id="GO:0006183">
    <property type="term" value="P:GTP biosynthetic process"/>
    <property type="evidence" value="ECO:0007669"/>
    <property type="project" value="TreeGrafter"/>
</dbReference>
<evidence type="ECO:0000256" key="3">
    <source>
        <dbReference type="ARBA" id="ARBA00022749"/>
    </source>
</evidence>
<dbReference type="PROSITE" id="PS00487">
    <property type="entry name" value="IMP_DH_GMP_RED"/>
    <property type="match status" value="1"/>
</dbReference>
<name>A0A1F5ZHE5_9BACT</name>
<keyword evidence="6" id="KW-0560">Oxidoreductase</keyword>
<protein>
    <recommendedName>
        <fullName evidence="9">IMP dehydrogenase/GMP reductase domain-containing protein</fullName>
    </recommendedName>
</protein>
<comment type="similarity">
    <text evidence="2">Belongs to the IMPDH/GMPR family.</text>
</comment>
<comment type="cofactor">
    <cofactor evidence="1">
        <name>K(+)</name>
        <dbReference type="ChEBI" id="CHEBI:29103"/>
    </cofactor>
</comment>
<evidence type="ECO:0000313" key="10">
    <source>
        <dbReference type="EMBL" id="OGG11527.1"/>
    </source>
</evidence>
<proteinExistence type="inferred from homology"/>
<dbReference type="Gene3D" id="3.20.20.70">
    <property type="entry name" value="Aldolase class I"/>
    <property type="match status" value="2"/>
</dbReference>
<gene>
    <name evidence="10" type="ORF">A2Z00_02765</name>
</gene>
<evidence type="ECO:0000256" key="8">
    <source>
        <dbReference type="ARBA" id="ARBA00048028"/>
    </source>
</evidence>
<dbReference type="GO" id="GO:0006177">
    <property type="term" value="P:GMP biosynthetic process"/>
    <property type="evidence" value="ECO:0007669"/>
    <property type="project" value="UniProtKB-KW"/>
</dbReference>
<dbReference type="InterPro" id="IPR001093">
    <property type="entry name" value="IMP_DH_GMPRt"/>
</dbReference>
<evidence type="ECO:0000256" key="5">
    <source>
        <dbReference type="ARBA" id="ARBA00022958"/>
    </source>
</evidence>
<evidence type="ECO:0000256" key="6">
    <source>
        <dbReference type="ARBA" id="ARBA00023002"/>
    </source>
</evidence>
<comment type="catalytic activity">
    <reaction evidence="8">
        <text>IMP + NAD(+) + H2O = XMP + NADH + H(+)</text>
        <dbReference type="Rhea" id="RHEA:11708"/>
        <dbReference type="ChEBI" id="CHEBI:15377"/>
        <dbReference type="ChEBI" id="CHEBI:15378"/>
        <dbReference type="ChEBI" id="CHEBI:57464"/>
        <dbReference type="ChEBI" id="CHEBI:57540"/>
        <dbReference type="ChEBI" id="CHEBI:57945"/>
        <dbReference type="ChEBI" id="CHEBI:58053"/>
        <dbReference type="EC" id="1.1.1.205"/>
    </reaction>
</comment>
<keyword evidence="5" id="KW-0630">Potassium</keyword>
<dbReference type="PANTHER" id="PTHR11911">
    <property type="entry name" value="INOSINE-5-MONOPHOSPHATE DEHYDROGENASE RELATED"/>
    <property type="match status" value="1"/>
</dbReference>
<keyword evidence="4" id="KW-0658">Purine biosynthesis</keyword>
<evidence type="ECO:0000313" key="11">
    <source>
        <dbReference type="Proteomes" id="UP000177268"/>
    </source>
</evidence>
<dbReference type="AlphaFoldDB" id="A0A1F5ZHE5"/>
<dbReference type="SMART" id="SM01240">
    <property type="entry name" value="IMPDH"/>
    <property type="match status" value="1"/>
</dbReference>
<organism evidence="10 11">
    <name type="scientific">Candidatus Gottesmanbacteria bacterium RBG_13_45_10</name>
    <dbReference type="NCBI Taxonomy" id="1798370"/>
    <lineage>
        <taxon>Bacteria</taxon>
        <taxon>Candidatus Gottesmaniibacteriota</taxon>
    </lineage>
</organism>
<evidence type="ECO:0000256" key="2">
    <source>
        <dbReference type="ARBA" id="ARBA00005502"/>
    </source>
</evidence>
<keyword evidence="7" id="KW-0520">NAD</keyword>
<feature type="domain" description="IMP dehydrogenase/GMP reductase" evidence="9">
    <location>
        <begin position="9"/>
        <end position="348"/>
    </location>
</feature>
<keyword evidence="3" id="KW-0332">GMP biosynthesis</keyword>
<dbReference type="InterPro" id="IPR013785">
    <property type="entry name" value="Aldolase_TIM"/>
</dbReference>
<comment type="caution">
    <text evidence="10">The sequence shown here is derived from an EMBL/GenBank/DDBJ whole genome shotgun (WGS) entry which is preliminary data.</text>
</comment>
<evidence type="ECO:0000256" key="4">
    <source>
        <dbReference type="ARBA" id="ARBA00022755"/>
    </source>
</evidence>
<dbReference type="STRING" id="1798370.A2Z00_02765"/>
<dbReference type="PANTHER" id="PTHR11911:SF111">
    <property type="entry name" value="INOSINE-5'-MONOPHOSPHATE DEHYDROGENASE"/>
    <property type="match status" value="1"/>
</dbReference>
<dbReference type="FunFam" id="3.20.20.70:FF:000424">
    <property type="entry name" value="Inosine-5'-monophosphate dehydrogenase 2"/>
    <property type="match status" value="1"/>
</dbReference>
<dbReference type="SUPFAM" id="SSF51412">
    <property type="entry name" value="Inosine monophosphate dehydrogenase (IMPDH)"/>
    <property type="match status" value="1"/>
</dbReference>
<evidence type="ECO:0000256" key="1">
    <source>
        <dbReference type="ARBA" id="ARBA00001958"/>
    </source>
</evidence>
<dbReference type="InterPro" id="IPR015875">
    <property type="entry name" value="IMP_DH/GMP_Rdtase_CS"/>
</dbReference>
<evidence type="ECO:0000259" key="9">
    <source>
        <dbReference type="Pfam" id="PF00478"/>
    </source>
</evidence>
<reference evidence="10 11" key="1">
    <citation type="journal article" date="2016" name="Nat. Commun.">
        <title>Thousands of microbial genomes shed light on interconnected biogeochemical processes in an aquifer system.</title>
        <authorList>
            <person name="Anantharaman K."/>
            <person name="Brown C.T."/>
            <person name="Hug L.A."/>
            <person name="Sharon I."/>
            <person name="Castelle C.J."/>
            <person name="Probst A.J."/>
            <person name="Thomas B.C."/>
            <person name="Singh A."/>
            <person name="Wilkins M.J."/>
            <person name="Karaoz U."/>
            <person name="Brodie E.L."/>
            <person name="Williams K.H."/>
            <person name="Hubbard S.S."/>
            <person name="Banfield J.F."/>
        </authorList>
    </citation>
    <scope>NUCLEOTIDE SEQUENCE [LARGE SCALE GENOMIC DNA]</scope>
</reference>